<reference evidence="2 3" key="1">
    <citation type="journal article" date="2020" name="Int. J. Syst. Evol. Microbiol.">
        <title>Novel acetic acid bacteria from cider fermentations: Acetobacter conturbans sp. nov. and Acetobacter fallax sp. nov.</title>
        <authorList>
            <person name="Sombolestani A.S."/>
            <person name="Cleenwerck I."/>
            <person name="Cnockaert M."/>
            <person name="Borremans W."/>
            <person name="Wieme A.D."/>
            <person name="De Vuyst L."/>
            <person name="Vandamme P."/>
        </authorList>
    </citation>
    <scope>NUCLEOTIDE SEQUENCE [LARGE SCALE GENOMIC DNA]</scope>
    <source>
        <strain evidence="2 3">LMG 30640</strain>
    </source>
</reference>
<dbReference type="PANTHER" id="PTHR46663">
    <property type="entry name" value="DIGUANYLATE CYCLASE DGCT-RELATED"/>
    <property type="match status" value="1"/>
</dbReference>
<dbReference type="Pfam" id="PF00990">
    <property type="entry name" value="GGDEF"/>
    <property type="match status" value="1"/>
</dbReference>
<dbReference type="EMBL" id="WOTB01000003">
    <property type="protein sequence ID" value="NHN83804.1"/>
    <property type="molecule type" value="Genomic_DNA"/>
</dbReference>
<evidence type="ECO:0000259" key="1">
    <source>
        <dbReference type="PROSITE" id="PS50887"/>
    </source>
</evidence>
<dbReference type="Gene3D" id="3.30.70.270">
    <property type="match status" value="1"/>
</dbReference>
<dbReference type="InterPro" id="IPR043128">
    <property type="entry name" value="Rev_trsase/Diguanyl_cyclase"/>
</dbReference>
<dbReference type="InterPro" id="IPR000160">
    <property type="entry name" value="GGDEF_dom"/>
</dbReference>
<accession>A0ABX0JKC0</accession>
<dbReference type="InterPro" id="IPR029787">
    <property type="entry name" value="Nucleotide_cyclase"/>
</dbReference>
<dbReference type="InterPro" id="IPR052163">
    <property type="entry name" value="DGC-Regulatory_Protein"/>
</dbReference>
<name>A0ABX0JKC0_9PROT</name>
<evidence type="ECO:0000313" key="2">
    <source>
        <dbReference type="EMBL" id="NHN83804.1"/>
    </source>
</evidence>
<dbReference type="SMART" id="SM00267">
    <property type="entry name" value="GGDEF"/>
    <property type="match status" value="1"/>
</dbReference>
<dbReference type="Proteomes" id="UP000635278">
    <property type="component" value="Unassembled WGS sequence"/>
</dbReference>
<dbReference type="NCBIfam" id="TIGR00254">
    <property type="entry name" value="GGDEF"/>
    <property type="match status" value="1"/>
</dbReference>
<sequence length="378" mass="41295">MEQATGCSADNYEALYRRTLGRLERERKIRREAEAIAERGLRELYRLNDQQKLLETIVSYANTTSSGRRVIEVTLEETCKSLGMTCGIAFLRERETGFSRGGSCLYSPGTPETLENALAACRASKLFEPGGIASQIAEEQKILSWMPGPGLASLSHALGLPVIAGGAVRALLVFFSCAEVRAEEPIVGLCMNIGGHIARVMEREDAQKKLLYDATHDALTGLPNRTSFHKTLANTLRVERLSGVCSAVCLIDLDRFKDINDHFGHTAGDMFLTEAARRLSQCVRSRPDCTLARLGGDEFTACLAGLPDREEALHIAKHFCHALNQPFLFDGHELHSSASIGIAFCEPSETDISKVLKAADLAMYESKKQGGGRVTMAS</sequence>
<evidence type="ECO:0000313" key="3">
    <source>
        <dbReference type="Proteomes" id="UP000635278"/>
    </source>
</evidence>
<dbReference type="PROSITE" id="PS50887">
    <property type="entry name" value="GGDEF"/>
    <property type="match status" value="1"/>
</dbReference>
<feature type="domain" description="GGDEF" evidence="1">
    <location>
        <begin position="244"/>
        <end position="378"/>
    </location>
</feature>
<dbReference type="PANTHER" id="PTHR46663:SF3">
    <property type="entry name" value="SLL0267 PROTEIN"/>
    <property type="match status" value="1"/>
</dbReference>
<organism evidence="2 3">
    <name type="scientific">Acetobacter musti</name>
    <dbReference type="NCBI Taxonomy" id="864732"/>
    <lineage>
        <taxon>Bacteria</taxon>
        <taxon>Pseudomonadati</taxon>
        <taxon>Pseudomonadota</taxon>
        <taxon>Alphaproteobacteria</taxon>
        <taxon>Acetobacterales</taxon>
        <taxon>Acetobacteraceae</taxon>
        <taxon>Acetobacter</taxon>
    </lineage>
</organism>
<dbReference type="CDD" id="cd01949">
    <property type="entry name" value="GGDEF"/>
    <property type="match status" value="1"/>
</dbReference>
<dbReference type="SUPFAM" id="SSF55073">
    <property type="entry name" value="Nucleotide cyclase"/>
    <property type="match status" value="1"/>
</dbReference>
<proteinExistence type="predicted"/>
<protein>
    <submittedName>
        <fullName evidence="2">Diguanylate cyclase</fullName>
    </submittedName>
</protein>
<gene>
    <name evidence="2" type="ORF">GOB93_03995</name>
</gene>
<comment type="caution">
    <text evidence="2">The sequence shown here is derived from an EMBL/GenBank/DDBJ whole genome shotgun (WGS) entry which is preliminary data.</text>
</comment>
<dbReference type="RefSeq" id="WP_173582217.1">
    <property type="nucleotide sequence ID" value="NZ_WOTB01000003.1"/>
</dbReference>
<keyword evidence="3" id="KW-1185">Reference proteome</keyword>